<dbReference type="EMBL" id="JAVDTR010000005">
    <property type="protein sequence ID" value="MDR6723600.1"/>
    <property type="molecule type" value="Genomic_DNA"/>
</dbReference>
<keyword evidence="2 4" id="KW-0560">Oxidoreductase</keyword>
<dbReference type="PANTHER" id="PTHR43762:SF1">
    <property type="entry name" value="D-ARABINONO-1,4-LACTONE OXIDASE"/>
    <property type="match status" value="1"/>
</dbReference>
<dbReference type="InterPro" id="IPR016167">
    <property type="entry name" value="FAD-bd_PCMH_sub1"/>
</dbReference>
<dbReference type="SUPFAM" id="SSF56176">
    <property type="entry name" value="FAD-binding/transporter-associated domain-like"/>
    <property type="match status" value="1"/>
</dbReference>
<dbReference type="Pfam" id="PF01565">
    <property type="entry name" value="FAD_binding_4"/>
    <property type="match status" value="1"/>
</dbReference>
<dbReference type="InterPro" id="IPR016171">
    <property type="entry name" value="Vanillyl_alc_oxidase_C-sub2"/>
</dbReference>
<dbReference type="EC" id="1.1.3.41" evidence="4"/>
<dbReference type="GO" id="GO:0003885">
    <property type="term" value="F:D-arabinono-1,4-lactone oxidase activity"/>
    <property type="evidence" value="ECO:0007669"/>
    <property type="project" value="InterPro"/>
</dbReference>
<evidence type="ECO:0000313" key="4">
    <source>
        <dbReference type="EMBL" id="MDR6723600.1"/>
    </source>
</evidence>
<dbReference type="GO" id="GO:0080049">
    <property type="term" value="F:L-gulono-1,4-lactone dehydrogenase activity"/>
    <property type="evidence" value="ECO:0007669"/>
    <property type="project" value="TreeGrafter"/>
</dbReference>
<evidence type="ECO:0000256" key="1">
    <source>
        <dbReference type="ARBA" id="ARBA00022630"/>
    </source>
</evidence>
<dbReference type="InterPro" id="IPR006094">
    <property type="entry name" value="Oxid_FAD_bind_N"/>
</dbReference>
<dbReference type="InterPro" id="IPR010031">
    <property type="entry name" value="FAD_lactone_oxidase-like"/>
</dbReference>
<evidence type="ECO:0000259" key="3">
    <source>
        <dbReference type="PROSITE" id="PS51387"/>
    </source>
</evidence>
<gene>
    <name evidence="4" type="ORF">J2W91_002062</name>
</gene>
<feature type="domain" description="FAD-binding PCMH-type" evidence="3">
    <location>
        <begin position="10"/>
        <end position="174"/>
    </location>
</feature>
<dbReference type="GO" id="GO:0016020">
    <property type="term" value="C:membrane"/>
    <property type="evidence" value="ECO:0007669"/>
    <property type="project" value="InterPro"/>
</dbReference>
<dbReference type="Gene3D" id="3.30.43.10">
    <property type="entry name" value="Uridine Diphospho-n-acetylenolpyruvylglucosamine Reductase, domain 2"/>
    <property type="match status" value="1"/>
</dbReference>
<dbReference type="Proteomes" id="UP001254832">
    <property type="component" value="Unassembled WGS sequence"/>
</dbReference>
<evidence type="ECO:0000313" key="5">
    <source>
        <dbReference type="Proteomes" id="UP001254832"/>
    </source>
</evidence>
<dbReference type="InterPro" id="IPR016169">
    <property type="entry name" value="FAD-bd_PCMH_sub2"/>
</dbReference>
<evidence type="ECO:0000256" key="2">
    <source>
        <dbReference type="ARBA" id="ARBA00023002"/>
    </source>
</evidence>
<dbReference type="Gene3D" id="3.30.465.10">
    <property type="match status" value="1"/>
</dbReference>
<dbReference type="PIRSF" id="PIRSF000136">
    <property type="entry name" value="LGO_GLO"/>
    <property type="match status" value="1"/>
</dbReference>
<dbReference type="PROSITE" id="PS51387">
    <property type="entry name" value="FAD_PCMH"/>
    <property type="match status" value="1"/>
</dbReference>
<keyword evidence="1" id="KW-0285">Flavoprotein</keyword>
<dbReference type="PANTHER" id="PTHR43762">
    <property type="entry name" value="L-GULONOLACTONE OXIDASE"/>
    <property type="match status" value="1"/>
</dbReference>
<dbReference type="AlphaFoldDB" id="A0AAP5GZW6"/>
<dbReference type="Gene3D" id="1.10.45.10">
    <property type="entry name" value="Vanillyl-alcohol Oxidase, Chain A, domain 4"/>
    <property type="match status" value="1"/>
</dbReference>
<comment type="caution">
    <text evidence="4">The sequence shown here is derived from an EMBL/GenBank/DDBJ whole genome shotgun (WGS) entry which is preliminary data.</text>
</comment>
<dbReference type="Gene3D" id="3.30.70.2530">
    <property type="match status" value="1"/>
</dbReference>
<reference evidence="4" key="1">
    <citation type="submission" date="2023-07" db="EMBL/GenBank/DDBJ databases">
        <title>Sorghum-associated microbial communities from plants grown in Nebraska, USA.</title>
        <authorList>
            <person name="Schachtman D."/>
        </authorList>
    </citation>
    <scope>NUCLEOTIDE SEQUENCE</scope>
    <source>
        <strain evidence="4">BE80</strain>
    </source>
</reference>
<dbReference type="RefSeq" id="WP_310138960.1">
    <property type="nucleotide sequence ID" value="NZ_JAVDTR010000005.1"/>
</dbReference>
<dbReference type="InterPro" id="IPR007173">
    <property type="entry name" value="ALO_C"/>
</dbReference>
<dbReference type="Gene3D" id="3.30.70.2520">
    <property type="match status" value="1"/>
</dbReference>
<proteinExistence type="predicted"/>
<dbReference type="GO" id="GO:0071949">
    <property type="term" value="F:FAD binding"/>
    <property type="evidence" value="ECO:0007669"/>
    <property type="project" value="InterPro"/>
</dbReference>
<sequence length="426" mass="47361">MSYQNWAGNFTYGATEMICPESVEHLQQLVKEHRKIKVSGSGHTFNAITDTNGIFVSLRHWNRMLASNEERGTVTVEGGITYGELCAELALTDYALHNLASLPHITVAGAAATATHGSGSRNGSLAAAVEGIELVDANGELHTFSRGDAEFAGVVVNLGALGIVTKLTLNVVPAYSIRQFVYENLPLSQLEENAEGIFTGAYSVSLFTDWQQPRFHQVWTKCREEDGASYAGHADYYGALPATAPLHPLPNMHAENCTEQLGKPGMWHERLAHFRMEFTPSAGKELQSEYLMPREHVYEAALAVHRLREHLAPILFVSELRTIAADDLWLSPFCDQSSVAFHFTWRDDWQAVERVLPLLEAALAPFHARPHWGKLFTVPADVLQGQFDKLPPFRKLIDKYDPNGKFSNAFLDTYVRPARTRLSGDE</sequence>
<protein>
    <submittedName>
        <fullName evidence="4">Xylitol oxidase</fullName>
        <ecNumber evidence="4">1.1.3.41</ecNumber>
    </submittedName>
</protein>
<dbReference type="GO" id="GO:0050582">
    <property type="term" value="F:xylitol oxidase activity"/>
    <property type="evidence" value="ECO:0007669"/>
    <property type="project" value="UniProtKB-EC"/>
</dbReference>
<dbReference type="InterPro" id="IPR036318">
    <property type="entry name" value="FAD-bd_PCMH-like_sf"/>
</dbReference>
<accession>A0AAP5GZW6</accession>
<dbReference type="Pfam" id="PF04030">
    <property type="entry name" value="ALO"/>
    <property type="match status" value="1"/>
</dbReference>
<dbReference type="InterPro" id="IPR016166">
    <property type="entry name" value="FAD-bd_PCMH"/>
</dbReference>
<name>A0AAP5GZW6_PAEAM</name>
<organism evidence="4 5">
    <name type="scientific">Paenibacillus amylolyticus</name>
    <dbReference type="NCBI Taxonomy" id="1451"/>
    <lineage>
        <taxon>Bacteria</taxon>
        <taxon>Bacillati</taxon>
        <taxon>Bacillota</taxon>
        <taxon>Bacilli</taxon>
        <taxon>Bacillales</taxon>
        <taxon>Paenibacillaceae</taxon>
        <taxon>Paenibacillus</taxon>
    </lineage>
</organism>